<name>G8R6F3_OWEHD</name>
<protein>
    <submittedName>
        <fullName evidence="1">Uncharacterized protein</fullName>
    </submittedName>
</protein>
<dbReference type="AlphaFoldDB" id="G8R6F3"/>
<dbReference type="HOGENOM" id="CLU_132570_1_1_10"/>
<keyword evidence="2" id="KW-1185">Reference proteome</keyword>
<organism evidence="1 2">
    <name type="scientific">Owenweeksia hongkongensis (strain DSM 17368 / CIP 108786 / JCM 12287 / NRRL B-23963 / UST20020801)</name>
    <dbReference type="NCBI Taxonomy" id="926562"/>
    <lineage>
        <taxon>Bacteria</taxon>
        <taxon>Pseudomonadati</taxon>
        <taxon>Bacteroidota</taxon>
        <taxon>Flavobacteriia</taxon>
        <taxon>Flavobacteriales</taxon>
        <taxon>Owenweeksiaceae</taxon>
        <taxon>Owenweeksia</taxon>
    </lineage>
</organism>
<reference evidence="1 2" key="1">
    <citation type="journal article" date="2012" name="Stand. Genomic Sci.">
        <title>Genome sequence of the orange-pigmented seawater bacterium Owenweeksia hongkongensis type strain (UST20020801(T)).</title>
        <authorList>
            <person name="Riedel T."/>
            <person name="Held B."/>
            <person name="Nolan M."/>
            <person name="Lucas S."/>
            <person name="Lapidus A."/>
            <person name="Tice H."/>
            <person name="Del Rio T.G."/>
            <person name="Cheng J.F."/>
            <person name="Han C."/>
            <person name="Tapia R."/>
            <person name="Goodwin L.A."/>
            <person name="Pitluck S."/>
            <person name="Liolios K."/>
            <person name="Mavromatis K."/>
            <person name="Pagani I."/>
            <person name="Ivanova N."/>
            <person name="Mikhailova N."/>
            <person name="Pati A."/>
            <person name="Chen A."/>
            <person name="Palaniappan K."/>
            <person name="Rohde M."/>
            <person name="Tindall B.J."/>
            <person name="Detter J.C."/>
            <person name="Goker M."/>
            <person name="Woyke T."/>
            <person name="Bristow J."/>
            <person name="Eisen J.A."/>
            <person name="Markowitz V."/>
            <person name="Hugenholtz P."/>
            <person name="Klenk H.P."/>
            <person name="Kyrpides N.C."/>
        </authorList>
    </citation>
    <scope>NUCLEOTIDE SEQUENCE</scope>
    <source>
        <strain evidence="2">DSM 17368 / JCM 12287 / NRRL B-23963</strain>
    </source>
</reference>
<dbReference type="STRING" id="926562.Oweho_3467"/>
<sequence length="124" mass="14049">MGKLISNSILILVVISSQLYNSMVTAIYQMSYDYYVQELCENKSTPELHCDGKCFFAKQLSLSENKHNETEPPVLIPSLRLFSPTTYSWVATFVENESAPVFYDNLSLHLSIPYLAAIDHPPQV</sequence>
<evidence type="ECO:0000313" key="1">
    <source>
        <dbReference type="EMBL" id="AEV34416.1"/>
    </source>
</evidence>
<dbReference type="OrthoDB" id="980645at2"/>
<evidence type="ECO:0000313" key="2">
    <source>
        <dbReference type="Proteomes" id="UP000005631"/>
    </source>
</evidence>
<dbReference type="Proteomes" id="UP000005631">
    <property type="component" value="Chromosome"/>
</dbReference>
<gene>
    <name evidence="1" type="ordered locus">Oweho_3467</name>
</gene>
<proteinExistence type="predicted"/>
<dbReference type="RefSeq" id="WP_014203763.1">
    <property type="nucleotide sequence ID" value="NC_016599.1"/>
</dbReference>
<dbReference type="KEGG" id="oho:Oweho_3467"/>
<dbReference type="EMBL" id="CP003156">
    <property type="protein sequence ID" value="AEV34416.1"/>
    <property type="molecule type" value="Genomic_DNA"/>
</dbReference>
<accession>G8R6F3</accession>